<organism evidence="2">
    <name type="scientific">Plasmodium chabaudi adami</name>
    <dbReference type="NCBI Taxonomy" id="5826"/>
    <lineage>
        <taxon>Eukaryota</taxon>
        <taxon>Sar</taxon>
        <taxon>Alveolata</taxon>
        <taxon>Apicomplexa</taxon>
        <taxon>Aconoidasida</taxon>
        <taxon>Haemosporida</taxon>
        <taxon>Plasmodiidae</taxon>
        <taxon>Plasmodium</taxon>
        <taxon>Plasmodium (Vinckeia)</taxon>
    </lineage>
</organism>
<dbReference type="Proteomes" id="UP000507536">
    <property type="component" value="Unassembled WGS sequence"/>
</dbReference>
<accession>A0A1C6W9H1</accession>
<dbReference type="InterPro" id="IPR010882">
    <property type="entry name" value="PCEMA1"/>
</dbReference>
<gene>
    <name evidence="2" type="ORF">PCHDS_000490600</name>
</gene>
<dbReference type="Pfam" id="PF07418">
    <property type="entry name" value="PCEMA1"/>
    <property type="match status" value="1"/>
</dbReference>
<feature type="signal peptide" evidence="1">
    <location>
        <begin position="1"/>
        <end position="19"/>
    </location>
</feature>
<protein>
    <submittedName>
        <fullName evidence="2">Acidic phosphoprotein PCEMA1, putative</fullName>
    </submittedName>
</protein>
<dbReference type="AlphaFoldDB" id="A0A1C6W9H1"/>
<proteinExistence type="predicted"/>
<reference evidence="2" key="1">
    <citation type="submission" date="2016-08" db="EMBL/GenBank/DDBJ databases">
        <authorList>
            <consortium name="Pathogen Informatics"/>
        </authorList>
    </citation>
    <scope>NUCLEOTIDE SEQUENCE</scope>
    <source>
        <strain evidence="2">DS</strain>
    </source>
</reference>
<evidence type="ECO:0000256" key="1">
    <source>
        <dbReference type="SAM" id="SignalP"/>
    </source>
</evidence>
<name>A0A1C6W9H1_PLACE</name>
<feature type="chain" id="PRO_5008749453" evidence="1">
    <location>
        <begin position="20"/>
        <end position="226"/>
    </location>
</feature>
<sequence>MKIISLALISSIIFSIVLARNSSGSKSTTGCFPFCRKKTKKIHKINEPVKVEVKGKGTHDPDIPDIKFIDESDPIIFEVHEECQTRLSELFTSETDGTTVDEVTGFLRRENESIAKGWYIRPYEEDCEDIIEANFMPPKNNYQHFQPNQKNIHKQGCTAFTIPNGPENQGLSTVDEDEYVEIRERASAFQVMLPGLGMMFQGVWVDGVGLKIQGLWGDLYFEHYIQ</sequence>
<keyword evidence="1" id="KW-0732">Signal</keyword>
<dbReference type="EMBL" id="FMIN01000016">
    <property type="protein sequence ID" value="SCL82892.1"/>
    <property type="molecule type" value="Genomic_DNA"/>
</dbReference>
<evidence type="ECO:0000313" key="2">
    <source>
        <dbReference type="EMBL" id="SCL82892.1"/>
    </source>
</evidence>